<reference evidence="10" key="1">
    <citation type="submission" date="2021-01" db="EMBL/GenBank/DDBJ databases">
        <authorList>
            <consortium name="Genoscope - CEA"/>
            <person name="William W."/>
        </authorList>
    </citation>
    <scope>NUCLEOTIDE SEQUENCE</scope>
</reference>
<feature type="transmembrane region" description="Helical" evidence="9">
    <location>
        <begin position="18"/>
        <end position="36"/>
    </location>
</feature>
<keyword evidence="7" id="KW-0496">Mitochondrion</keyword>
<dbReference type="InterPro" id="IPR007512">
    <property type="entry name" value="Mic10"/>
</dbReference>
<comment type="subcellular location">
    <subcellularLocation>
        <location evidence="2">Mitochondrion inner membrane</location>
    </subcellularLocation>
</comment>
<evidence type="ECO:0000256" key="5">
    <source>
        <dbReference type="ARBA" id="ARBA00022792"/>
    </source>
</evidence>
<comment type="function">
    <text evidence="1">Component of the MICOS complex, a large protein complex of the mitochondrial inner membrane that plays crucial roles in the maintenance of crista junctions, inner membrane architecture, and formation of contact sites to the outer membrane.</text>
</comment>
<dbReference type="Proteomes" id="UP000683925">
    <property type="component" value="Unassembled WGS sequence"/>
</dbReference>
<evidence type="ECO:0000313" key="11">
    <source>
        <dbReference type="Proteomes" id="UP000683925"/>
    </source>
</evidence>
<dbReference type="AlphaFoldDB" id="A0A8S1VAC7"/>
<evidence type="ECO:0000256" key="6">
    <source>
        <dbReference type="ARBA" id="ARBA00022989"/>
    </source>
</evidence>
<evidence type="ECO:0000256" key="2">
    <source>
        <dbReference type="ARBA" id="ARBA00004273"/>
    </source>
</evidence>
<dbReference type="OrthoDB" id="10323836at2759"/>
<gene>
    <name evidence="10" type="ORF">POCTA_138.1.T0600280</name>
</gene>
<keyword evidence="5" id="KW-0999">Mitochondrion inner membrane</keyword>
<keyword evidence="6 9" id="KW-1133">Transmembrane helix</keyword>
<dbReference type="Pfam" id="PF04418">
    <property type="entry name" value="DUF543"/>
    <property type="match status" value="1"/>
</dbReference>
<evidence type="ECO:0000256" key="8">
    <source>
        <dbReference type="ARBA" id="ARBA00023136"/>
    </source>
</evidence>
<evidence type="ECO:0000313" key="10">
    <source>
        <dbReference type="EMBL" id="CAD8172742.1"/>
    </source>
</evidence>
<dbReference type="EMBL" id="CAJJDP010000059">
    <property type="protein sequence ID" value="CAD8172742.1"/>
    <property type="molecule type" value="Genomic_DNA"/>
</dbReference>
<comment type="similarity">
    <text evidence="3">Belongs to the MICOS complex subunit Mic10 family.</text>
</comment>
<proteinExistence type="inferred from homology"/>
<keyword evidence="4 9" id="KW-0812">Transmembrane</keyword>
<sequence>MDRQLKLDTQLNKSAFDFVTYTTVGYFVGVAASVFFKRRAFIRNLSAGLFAGFAFNENQEAFNRQL</sequence>
<organism evidence="10 11">
    <name type="scientific">Paramecium octaurelia</name>
    <dbReference type="NCBI Taxonomy" id="43137"/>
    <lineage>
        <taxon>Eukaryota</taxon>
        <taxon>Sar</taxon>
        <taxon>Alveolata</taxon>
        <taxon>Ciliophora</taxon>
        <taxon>Intramacronucleata</taxon>
        <taxon>Oligohymenophorea</taxon>
        <taxon>Peniculida</taxon>
        <taxon>Parameciidae</taxon>
        <taxon>Paramecium</taxon>
    </lineage>
</organism>
<evidence type="ECO:0000256" key="4">
    <source>
        <dbReference type="ARBA" id="ARBA00022692"/>
    </source>
</evidence>
<evidence type="ECO:0008006" key="12">
    <source>
        <dbReference type="Google" id="ProtNLM"/>
    </source>
</evidence>
<name>A0A8S1VAC7_PAROT</name>
<keyword evidence="8 9" id="KW-0472">Membrane</keyword>
<accession>A0A8S1VAC7</accession>
<dbReference type="GO" id="GO:0061617">
    <property type="term" value="C:MICOS complex"/>
    <property type="evidence" value="ECO:0007669"/>
    <property type="project" value="InterPro"/>
</dbReference>
<keyword evidence="11" id="KW-1185">Reference proteome</keyword>
<evidence type="ECO:0000256" key="3">
    <source>
        <dbReference type="ARBA" id="ARBA00006792"/>
    </source>
</evidence>
<evidence type="ECO:0000256" key="1">
    <source>
        <dbReference type="ARBA" id="ARBA00002689"/>
    </source>
</evidence>
<protein>
    <recommendedName>
        <fullName evidence="12">MICOS complex subunit MIC10</fullName>
    </recommendedName>
</protein>
<evidence type="ECO:0000256" key="7">
    <source>
        <dbReference type="ARBA" id="ARBA00023128"/>
    </source>
</evidence>
<comment type="caution">
    <text evidence="10">The sequence shown here is derived from an EMBL/GenBank/DDBJ whole genome shotgun (WGS) entry which is preliminary data.</text>
</comment>
<evidence type="ECO:0000256" key="9">
    <source>
        <dbReference type="SAM" id="Phobius"/>
    </source>
</evidence>